<evidence type="ECO:0000313" key="13">
    <source>
        <dbReference type="EMBL" id="GEL25665.1"/>
    </source>
</evidence>
<evidence type="ECO:0000313" key="14">
    <source>
        <dbReference type="Proteomes" id="UP000321685"/>
    </source>
</evidence>
<feature type="binding site" evidence="11">
    <location>
        <position position="40"/>
    </location>
    <ligand>
        <name>[4Fe-4S] cluster</name>
        <dbReference type="ChEBI" id="CHEBI:49883"/>
    </ligand>
</feature>
<keyword evidence="7 11" id="KW-0805">Transcription regulation</keyword>
<dbReference type="GO" id="GO:0003677">
    <property type="term" value="F:DNA binding"/>
    <property type="evidence" value="ECO:0007669"/>
    <property type="project" value="UniProtKB-UniRule"/>
</dbReference>
<dbReference type="InterPro" id="IPR003482">
    <property type="entry name" value="Whib"/>
</dbReference>
<comment type="function">
    <text evidence="11">Acts as a transcriptional regulator. Probably redox-responsive. The apo- but not holo-form probably binds DNA.</text>
</comment>
<evidence type="ECO:0000256" key="7">
    <source>
        <dbReference type="ARBA" id="ARBA00023015"/>
    </source>
</evidence>
<dbReference type="OrthoDB" id="5192305at2"/>
<evidence type="ECO:0000259" key="12">
    <source>
        <dbReference type="PROSITE" id="PS51674"/>
    </source>
</evidence>
<keyword evidence="14" id="KW-1185">Reference proteome</keyword>
<comment type="PTM">
    <text evidence="11">Upon Fe-S cluster removal intramolecular disulfide bonds are formed.</text>
</comment>
<feature type="domain" description="4Fe-4S Wbl-type" evidence="12">
    <location>
        <begin position="8"/>
        <end position="70"/>
    </location>
</feature>
<feature type="binding site" evidence="11">
    <location>
        <position position="37"/>
    </location>
    <ligand>
        <name>[4Fe-4S] cluster</name>
        <dbReference type="ChEBI" id="CHEBI:49883"/>
    </ligand>
</feature>
<comment type="subcellular location">
    <subcellularLocation>
        <location evidence="1 11">Cytoplasm</location>
    </subcellularLocation>
</comment>
<dbReference type="AlphaFoldDB" id="A0A511DLI4"/>
<evidence type="ECO:0000256" key="2">
    <source>
        <dbReference type="ARBA" id="ARBA00006597"/>
    </source>
</evidence>
<dbReference type="EMBL" id="BJVJ01000060">
    <property type="protein sequence ID" value="GEL25665.1"/>
    <property type="molecule type" value="Genomic_DNA"/>
</dbReference>
<dbReference type="GO" id="GO:0051539">
    <property type="term" value="F:4 iron, 4 sulfur cluster binding"/>
    <property type="evidence" value="ECO:0007669"/>
    <property type="project" value="UniProtKB-UniRule"/>
</dbReference>
<evidence type="ECO:0000256" key="4">
    <source>
        <dbReference type="ARBA" id="ARBA00022723"/>
    </source>
</evidence>
<proteinExistence type="inferred from homology"/>
<evidence type="ECO:0000256" key="9">
    <source>
        <dbReference type="ARBA" id="ARBA00023157"/>
    </source>
</evidence>
<keyword evidence="4 11" id="KW-0479">Metal-binding</keyword>
<dbReference type="GO" id="GO:0035731">
    <property type="term" value="F:dinitrosyl-iron complex binding"/>
    <property type="evidence" value="ECO:0007669"/>
    <property type="project" value="UniProtKB-UniRule"/>
</dbReference>
<dbReference type="PROSITE" id="PS51674">
    <property type="entry name" value="4FE4S_WBL"/>
    <property type="match status" value="1"/>
</dbReference>
<comment type="cofactor">
    <cofactor evidence="11">
        <name>[4Fe-4S] cluster</name>
        <dbReference type="ChEBI" id="CHEBI:49883"/>
    </cofactor>
    <text evidence="11">Binds 1 [4Fe-4S] cluster per subunit. Following nitrosylation of the [4Fe-4S] cluster binds 1 [4Fe-8(NO)] cluster per subunit.</text>
</comment>
<evidence type="ECO:0000256" key="10">
    <source>
        <dbReference type="ARBA" id="ARBA00023163"/>
    </source>
</evidence>
<comment type="caution">
    <text evidence="13">The sequence shown here is derived from an EMBL/GenBank/DDBJ whole genome shotgun (WGS) entry which is preliminary data.</text>
</comment>
<evidence type="ECO:0000256" key="6">
    <source>
        <dbReference type="ARBA" id="ARBA00023014"/>
    </source>
</evidence>
<feature type="binding site" evidence="11">
    <location>
        <position position="9"/>
    </location>
    <ligand>
        <name>[4Fe-4S] cluster</name>
        <dbReference type="ChEBI" id="CHEBI:49883"/>
    </ligand>
</feature>
<feature type="binding site" evidence="11">
    <location>
        <position position="46"/>
    </location>
    <ligand>
        <name>[4Fe-4S] cluster</name>
        <dbReference type="ChEBI" id="CHEBI:49883"/>
    </ligand>
</feature>
<organism evidence="13 14">
    <name type="scientific">Pseudonocardia sulfidoxydans NBRC 16205</name>
    <dbReference type="NCBI Taxonomy" id="1223511"/>
    <lineage>
        <taxon>Bacteria</taxon>
        <taxon>Bacillati</taxon>
        <taxon>Actinomycetota</taxon>
        <taxon>Actinomycetes</taxon>
        <taxon>Pseudonocardiales</taxon>
        <taxon>Pseudonocardiaceae</taxon>
        <taxon>Pseudonocardia</taxon>
    </lineage>
</organism>
<evidence type="ECO:0000256" key="5">
    <source>
        <dbReference type="ARBA" id="ARBA00023004"/>
    </source>
</evidence>
<gene>
    <name evidence="11" type="primary">whiB</name>
    <name evidence="13" type="ORF">PSU4_46190</name>
</gene>
<dbReference type="Pfam" id="PF02467">
    <property type="entry name" value="Whib"/>
    <property type="match status" value="1"/>
</dbReference>
<sequence>MDWRFRAACREVDPDLFFPPGPAGPGQAQLAEAKAVCARCPVLLQCRTWAFVERERAGVWGGLSEDERRVAHREVRALDPVMGAAGEVRVSVRHTVGRRPRSGCGGAGRVARRGA</sequence>
<keyword evidence="8 11" id="KW-0238">DNA-binding</keyword>
<accession>A0A511DLI4</accession>
<comment type="similarity">
    <text evidence="2 11">Belongs to the WhiB family.</text>
</comment>
<dbReference type="GO" id="GO:0046872">
    <property type="term" value="F:metal ion binding"/>
    <property type="evidence" value="ECO:0007669"/>
    <property type="project" value="UniProtKB-KW"/>
</dbReference>
<keyword evidence="6 11" id="KW-0411">Iron-sulfur</keyword>
<protein>
    <recommendedName>
        <fullName evidence="11">Transcriptional regulator WhiB</fullName>
    </recommendedName>
</protein>
<reference evidence="13 14" key="1">
    <citation type="submission" date="2019-07" db="EMBL/GenBank/DDBJ databases">
        <title>Whole genome shotgun sequence of Pseudonocardia sulfidoxydans NBRC 16205.</title>
        <authorList>
            <person name="Hosoyama A."/>
            <person name="Uohara A."/>
            <person name="Ohji S."/>
            <person name="Ichikawa N."/>
        </authorList>
    </citation>
    <scope>NUCLEOTIDE SEQUENCE [LARGE SCALE GENOMIC DNA]</scope>
    <source>
        <strain evidence="13 14">NBRC 16205</strain>
    </source>
</reference>
<keyword evidence="11" id="KW-0963">Cytoplasm</keyword>
<keyword evidence="9 11" id="KW-1015">Disulfide bond</keyword>
<dbReference type="GO" id="GO:0045892">
    <property type="term" value="P:negative regulation of DNA-templated transcription"/>
    <property type="evidence" value="ECO:0007669"/>
    <property type="project" value="TreeGrafter"/>
</dbReference>
<evidence type="ECO:0000256" key="8">
    <source>
        <dbReference type="ARBA" id="ARBA00023125"/>
    </source>
</evidence>
<evidence type="ECO:0000256" key="3">
    <source>
        <dbReference type="ARBA" id="ARBA00022485"/>
    </source>
</evidence>
<dbReference type="HAMAP" id="MF_01479">
    <property type="entry name" value="WhiB"/>
    <property type="match status" value="1"/>
</dbReference>
<comment type="PTM">
    <text evidence="11">The Fe-S cluster can be nitrosylated by nitric oxide (NO).</text>
</comment>
<dbReference type="PANTHER" id="PTHR38839:SF6">
    <property type="entry name" value="TRANSCRIPTIONAL REGULATOR WHIB1"/>
    <property type="match status" value="1"/>
</dbReference>
<keyword evidence="10 11" id="KW-0804">Transcription</keyword>
<evidence type="ECO:0000256" key="11">
    <source>
        <dbReference type="HAMAP-Rule" id="MF_01479"/>
    </source>
</evidence>
<dbReference type="GO" id="GO:0005737">
    <property type="term" value="C:cytoplasm"/>
    <property type="evidence" value="ECO:0007669"/>
    <property type="project" value="UniProtKB-SubCell"/>
</dbReference>
<keyword evidence="3 11" id="KW-0004">4Fe-4S</keyword>
<dbReference type="GO" id="GO:0047134">
    <property type="term" value="F:protein-disulfide reductase [NAD(P)H] activity"/>
    <property type="evidence" value="ECO:0007669"/>
    <property type="project" value="TreeGrafter"/>
</dbReference>
<name>A0A511DLI4_9PSEU</name>
<keyword evidence="5 11" id="KW-0408">Iron</keyword>
<dbReference type="Proteomes" id="UP000321685">
    <property type="component" value="Unassembled WGS sequence"/>
</dbReference>
<dbReference type="InterPro" id="IPR034768">
    <property type="entry name" value="4FE4S_WBL"/>
</dbReference>
<dbReference type="GO" id="GO:0045454">
    <property type="term" value="P:cell redox homeostasis"/>
    <property type="evidence" value="ECO:0007669"/>
    <property type="project" value="TreeGrafter"/>
</dbReference>
<dbReference type="PANTHER" id="PTHR38839">
    <property type="entry name" value="TRANSCRIPTIONAL REGULATOR WHID-RELATED"/>
    <property type="match status" value="1"/>
</dbReference>
<evidence type="ECO:0000256" key="1">
    <source>
        <dbReference type="ARBA" id="ARBA00004496"/>
    </source>
</evidence>